<sequence>MCLSAQPSSLPFIPLTSYLVSLGLISLDSPSQRAPPDLLNVSPYPAPTTSALAFDPAAGEVIWLVGVPGPS</sequence>
<evidence type="ECO:0000313" key="1">
    <source>
        <dbReference type="EMBL" id="KAJ5541381.1"/>
    </source>
</evidence>
<evidence type="ECO:0000313" key="2">
    <source>
        <dbReference type="Proteomes" id="UP001220324"/>
    </source>
</evidence>
<accession>A0AAD6GGL0</accession>
<reference evidence="1 2" key="1">
    <citation type="journal article" date="2023" name="IMA Fungus">
        <title>Comparative genomic study of the Penicillium genus elucidates a diverse pangenome and 15 lateral gene transfer events.</title>
        <authorList>
            <person name="Petersen C."/>
            <person name="Sorensen T."/>
            <person name="Nielsen M.R."/>
            <person name="Sondergaard T.E."/>
            <person name="Sorensen J.L."/>
            <person name="Fitzpatrick D.A."/>
            <person name="Frisvad J.C."/>
            <person name="Nielsen K.L."/>
        </authorList>
    </citation>
    <scope>NUCLEOTIDE SEQUENCE [LARGE SCALE GENOMIC DNA]</scope>
    <source>
        <strain evidence="1 2">IBT 35679</strain>
    </source>
</reference>
<protein>
    <submittedName>
        <fullName evidence="1">Uncharacterized protein</fullName>
    </submittedName>
</protein>
<name>A0AAD6GGL0_9EURO</name>
<comment type="caution">
    <text evidence="1">The sequence shown here is derived from an EMBL/GenBank/DDBJ whole genome shotgun (WGS) entry which is preliminary data.</text>
</comment>
<dbReference type="EMBL" id="JAQIZZ010000005">
    <property type="protein sequence ID" value="KAJ5541381.1"/>
    <property type="molecule type" value="Genomic_DNA"/>
</dbReference>
<dbReference type="AlphaFoldDB" id="A0AAD6GGL0"/>
<keyword evidence="2" id="KW-1185">Reference proteome</keyword>
<gene>
    <name evidence="1" type="ORF">N7494_006457</name>
</gene>
<organism evidence="1 2">
    <name type="scientific">Penicillium frequentans</name>
    <dbReference type="NCBI Taxonomy" id="3151616"/>
    <lineage>
        <taxon>Eukaryota</taxon>
        <taxon>Fungi</taxon>
        <taxon>Dikarya</taxon>
        <taxon>Ascomycota</taxon>
        <taxon>Pezizomycotina</taxon>
        <taxon>Eurotiomycetes</taxon>
        <taxon>Eurotiomycetidae</taxon>
        <taxon>Eurotiales</taxon>
        <taxon>Aspergillaceae</taxon>
        <taxon>Penicillium</taxon>
    </lineage>
</organism>
<proteinExistence type="predicted"/>
<dbReference type="Proteomes" id="UP001220324">
    <property type="component" value="Unassembled WGS sequence"/>
</dbReference>